<feature type="compositionally biased region" description="Basic residues" evidence="4">
    <location>
        <begin position="129"/>
        <end position="138"/>
    </location>
</feature>
<feature type="compositionally biased region" description="Low complexity" evidence="4">
    <location>
        <begin position="300"/>
        <end position="318"/>
    </location>
</feature>
<evidence type="ECO:0000256" key="2">
    <source>
        <dbReference type="ARBA" id="ARBA00023242"/>
    </source>
</evidence>
<feature type="compositionally biased region" description="Basic and acidic residues" evidence="4">
    <location>
        <begin position="141"/>
        <end position="153"/>
    </location>
</feature>
<dbReference type="InterPro" id="IPR051356">
    <property type="entry name" value="SOX/SOX-like_TF"/>
</dbReference>
<dbReference type="PANTHER" id="PTHR45789:SF2">
    <property type="entry name" value="FI18025P1"/>
    <property type="match status" value="1"/>
</dbReference>
<dbReference type="RefSeq" id="XP_064678939.1">
    <property type="nucleotide sequence ID" value="XM_064822339.1"/>
</dbReference>
<evidence type="ECO:0000313" key="7">
    <source>
        <dbReference type="Proteomes" id="UP001304243"/>
    </source>
</evidence>
<dbReference type="GO" id="GO:0000978">
    <property type="term" value="F:RNA polymerase II cis-regulatory region sequence-specific DNA binding"/>
    <property type="evidence" value="ECO:0007669"/>
    <property type="project" value="TreeGrafter"/>
</dbReference>
<feature type="DNA-binding region" description="HMG box" evidence="3">
    <location>
        <begin position="58"/>
        <end position="126"/>
    </location>
</feature>
<keyword evidence="7" id="KW-1185">Reference proteome</keyword>
<evidence type="ECO:0000313" key="6">
    <source>
        <dbReference type="EMBL" id="KAK4512273.1"/>
    </source>
</evidence>
<evidence type="ECO:0000259" key="5">
    <source>
        <dbReference type="PROSITE" id="PS50118"/>
    </source>
</evidence>
<dbReference type="GeneID" id="89946672"/>
<gene>
    <name evidence="6" type="primary">RPF1</name>
    <name evidence="6" type="ORF">ATC70_002970</name>
</gene>
<comment type="caution">
    <text evidence="6">The sequence shown here is derived from an EMBL/GenBank/DDBJ whole genome shotgun (WGS) entry which is preliminary data.</text>
</comment>
<dbReference type="InterPro" id="IPR036910">
    <property type="entry name" value="HMG_box_dom_sf"/>
</dbReference>
<dbReference type="Pfam" id="PF00505">
    <property type="entry name" value="HMG_box"/>
    <property type="match status" value="1"/>
</dbReference>
<feature type="region of interest" description="Disordered" evidence="4">
    <location>
        <begin position="292"/>
        <end position="319"/>
    </location>
</feature>
<keyword evidence="2 3" id="KW-0539">Nucleus</keyword>
<dbReference type="GO" id="GO:0000981">
    <property type="term" value="F:DNA-binding transcription factor activity, RNA polymerase II-specific"/>
    <property type="evidence" value="ECO:0007669"/>
    <property type="project" value="TreeGrafter"/>
</dbReference>
<dbReference type="PANTHER" id="PTHR45789">
    <property type="entry name" value="FI18025P1"/>
    <property type="match status" value="1"/>
</dbReference>
<keyword evidence="1 3" id="KW-0238">DNA-binding</keyword>
<dbReference type="AlphaFoldDB" id="A0AAN7HXP5"/>
<sequence length="396" mass="45074">MQDHAFNKYFTKQELENISKCFTPDQQKDVLDLGEQCAKTPRGRIRKPRVRKAVPGHIGRPINSFMAYRSKVQSDIRQFCPTANHRVISKIIAKWWRAIDEKEKDVYRVIADKAKKDHLEKHPGYTFRPKPKKNKKPAVTKTKEADKSATQEDAKDLDYMPSPRFYCRVEREHSYQQEQQHQPLQGLLAYAGPDLNEGASSLYFQPTVNYASVSLGEDGLNLDTNSATMYVDPALLHNGYMDINAAEPISFSFETDPAMFTLLSNSTPSSQMLETPSLDYFQSPISLSHPALGHQSSGYQQTMQQAMQQQQQQQQQQQDTPYLLDQTVIPADYSNEYGKLFDSLDSSSSASSSDLLRTPNNNIQVNTDFVSYMYGAGNPNIIFAEQPEQWLNYNIN</sequence>
<reference evidence="6 7" key="1">
    <citation type="submission" date="2022-11" db="EMBL/GenBank/DDBJ databases">
        <title>Mucor velutinosus strain NIH1002 WGS.</title>
        <authorList>
            <person name="Subramanian P."/>
            <person name="Mullikin J.C."/>
            <person name="Segre J.A."/>
            <person name="Zelazny A.M."/>
        </authorList>
    </citation>
    <scope>NUCLEOTIDE SEQUENCE [LARGE SCALE GENOMIC DNA]</scope>
    <source>
        <strain evidence="6 7">NIH1002</strain>
    </source>
</reference>
<dbReference type="GO" id="GO:0005634">
    <property type="term" value="C:nucleus"/>
    <property type="evidence" value="ECO:0007669"/>
    <property type="project" value="UniProtKB-UniRule"/>
</dbReference>
<dbReference type="SMART" id="SM00398">
    <property type="entry name" value="HMG"/>
    <property type="match status" value="1"/>
</dbReference>
<evidence type="ECO:0000256" key="4">
    <source>
        <dbReference type="SAM" id="MobiDB-lite"/>
    </source>
</evidence>
<protein>
    <submittedName>
        <fullName evidence="6">Ribosome production factor 1</fullName>
    </submittedName>
</protein>
<dbReference type="Proteomes" id="UP001304243">
    <property type="component" value="Unassembled WGS sequence"/>
</dbReference>
<evidence type="ECO:0000256" key="1">
    <source>
        <dbReference type="ARBA" id="ARBA00023125"/>
    </source>
</evidence>
<evidence type="ECO:0000256" key="3">
    <source>
        <dbReference type="PROSITE-ProRule" id="PRU00267"/>
    </source>
</evidence>
<dbReference type="PROSITE" id="PS50118">
    <property type="entry name" value="HMG_BOX_2"/>
    <property type="match status" value="1"/>
</dbReference>
<dbReference type="SUPFAM" id="SSF47095">
    <property type="entry name" value="HMG-box"/>
    <property type="match status" value="1"/>
</dbReference>
<dbReference type="EMBL" id="JASEJX010000021">
    <property type="protein sequence ID" value="KAK4512273.1"/>
    <property type="molecule type" value="Genomic_DNA"/>
</dbReference>
<dbReference type="CDD" id="cd01389">
    <property type="entry name" value="HMG-box_ROX1-like"/>
    <property type="match status" value="1"/>
</dbReference>
<accession>A0AAN7HXP5</accession>
<name>A0AAN7HXP5_9FUNG</name>
<dbReference type="InterPro" id="IPR009071">
    <property type="entry name" value="HMG_box_dom"/>
</dbReference>
<feature type="domain" description="HMG box" evidence="5">
    <location>
        <begin position="58"/>
        <end position="126"/>
    </location>
</feature>
<feature type="region of interest" description="Disordered" evidence="4">
    <location>
        <begin position="121"/>
        <end position="153"/>
    </location>
</feature>
<organism evidence="6 7">
    <name type="scientific">Mucor velutinosus</name>
    <dbReference type="NCBI Taxonomy" id="708070"/>
    <lineage>
        <taxon>Eukaryota</taxon>
        <taxon>Fungi</taxon>
        <taxon>Fungi incertae sedis</taxon>
        <taxon>Mucoromycota</taxon>
        <taxon>Mucoromycotina</taxon>
        <taxon>Mucoromycetes</taxon>
        <taxon>Mucorales</taxon>
        <taxon>Mucorineae</taxon>
        <taxon>Mucoraceae</taxon>
        <taxon>Mucor</taxon>
    </lineage>
</organism>
<dbReference type="Gene3D" id="1.10.30.10">
    <property type="entry name" value="High mobility group box domain"/>
    <property type="match status" value="1"/>
</dbReference>
<proteinExistence type="predicted"/>